<gene>
    <name evidence="2" type="ORF">OXX778_LOCUS18598</name>
</gene>
<dbReference type="EMBL" id="CAJNOC010005226">
    <property type="protein sequence ID" value="CAF1046223.1"/>
    <property type="molecule type" value="Genomic_DNA"/>
</dbReference>
<dbReference type="AlphaFoldDB" id="A0A814K1F3"/>
<organism evidence="2 3">
    <name type="scientific">Brachionus calyciflorus</name>
    <dbReference type="NCBI Taxonomy" id="104777"/>
    <lineage>
        <taxon>Eukaryota</taxon>
        <taxon>Metazoa</taxon>
        <taxon>Spiralia</taxon>
        <taxon>Gnathifera</taxon>
        <taxon>Rotifera</taxon>
        <taxon>Eurotatoria</taxon>
        <taxon>Monogononta</taxon>
        <taxon>Pseudotrocha</taxon>
        <taxon>Ploima</taxon>
        <taxon>Brachionidae</taxon>
        <taxon>Brachionus</taxon>
    </lineage>
</organism>
<protein>
    <recommendedName>
        <fullName evidence="1">Protein Lines N-terminal domain-containing protein</fullName>
    </recommendedName>
</protein>
<proteinExistence type="predicted"/>
<keyword evidence="3" id="KW-1185">Reference proteome</keyword>
<dbReference type="InterPro" id="IPR032794">
    <property type="entry name" value="LINES_N"/>
</dbReference>
<comment type="caution">
    <text evidence="2">The sequence shown here is derived from an EMBL/GenBank/DDBJ whole genome shotgun (WGS) entry which is preliminary data.</text>
</comment>
<name>A0A814K1F3_9BILA</name>
<reference evidence="2" key="1">
    <citation type="submission" date="2021-02" db="EMBL/GenBank/DDBJ databases">
        <authorList>
            <person name="Nowell W R."/>
        </authorList>
    </citation>
    <scope>NUCLEOTIDE SEQUENCE</scope>
    <source>
        <strain evidence="2">Ploen Becks lab</strain>
    </source>
</reference>
<evidence type="ECO:0000313" key="2">
    <source>
        <dbReference type="EMBL" id="CAF1046223.1"/>
    </source>
</evidence>
<evidence type="ECO:0000259" key="1">
    <source>
        <dbReference type="Pfam" id="PF14694"/>
    </source>
</evidence>
<feature type="domain" description="Protein Lines N-terminal" evidence="1">
    <location>
        <begin position="288"/>
        <end position="332"/>
    </location>
</feature>
<sequence>MSNEEIFKNEQKDLIFYLNEYYKVSIPHEKSCDILNLYKKYEPLINTNKIIEYQFIKLLNKSLNYEKFIGLDFFEELLELNPSICLKCLKTLIKSTKAKDLNTNELMSLFKKLTDSYPSIDYLIFVKSILKYNLIIKNEEFDENLKLFFINFDLKNLLENHKFYVFSKYLKCVSLYVDNKKHFSKELLEMFIKSGIIDKVEKLNCDEEIKEDLIVKFLILSVEILFKTKPDDLKDLNVKQLFYQNNKLRLYLIFSGKDDDLVIDFCLLCLKQELINSQVIENYFDCDLSNDVLFTKLCACIKFDYQVLIDWLITNETNFLEYFLKYLKTLNSKMSPEFKRQTIKKMLLEKERSTKKFDDDFKKMLELLKQIETKMKALKRSFPYNCAPLIRLLESINLSG</sequence>
<evidence type="ECO:0000313" key="3">
    <source>
        <dbReference type="Proteomes" id="UP000663879"/>
    </source>
</evidence>
<dbReference type="OrthoDB" id="8251209at2759"/>
<dbReference type="Proteomes" id="UP000663879">
    <property type="component" value="Unassembled WGS sequence"/>
</dbReference>
<accession>A0A814K1F3</accession>
<dbReference type="Pfam" id="PF14694">
    <property type="entry name" value="LINES_N"/>
    <property type="match status" value="1"/>
</dbReference>